<sequence>SSDAESAAPSTTAGGLSTTAATLAAARAAHALPRARPAVPTYEYYGFALYVASSFAFGMYVLWAFLPSPFLHRLGLHYYPNRWWALAVPAWLVVLVVYIYVALASYNTGYMTLPMGSIEGVVDEAAQIAGVEGGVVRREKRKGRERKEVGSQRIWPVWREEEVDWVGLWNEGTDAVLDVPIGGIGQ</sequence>
<dbReference type="Proteomes" id="UP000799640">
    <property type="component" value="Unassembled WGS sequence"/>
</dbReference>
<evidence type="ECO:0000256" key="2">
    <source>
        <dbReference type="ARBA" id="ARBA00022692"/>
    </source>
</evidence>
<evidence type="ECO:0000256" key="5">
    <source>
        <dbReference type="SAM" id="Phobius"/>
    </source>
</evidence>
<dbReference type="EMBL" id="ML996688">
    <property type="protein sequence ID" value="KAF2404549.1"/>
    <property type="molecule type" value="Genomic_DNA"/>
</dbReference>
<proteinExistence type="predicted"/>
<dbReference type="PANTHER" id="PTHR46346:SF1">
    <property type="entry name" value="PHOSPHATIDYLINOSITOL N-ACETYLGLUCOSAMINYLTRANSFERASE SUBUNIT P"/>
    <property type="match status" value="1"/>
</dbReference>
<dbReference type="GO" id="GO:0006506">
    <property type="term" value="P:GPI anchor biosynthetic process"/>
    <property type="evidence" value="ECO:0007669"/>
    <property type="project" value="TreeGrafter"/>
</dbReference>
<protein>
    <submittedName>
        <fullName evidence="7">PIG-P-domain-containing protein</fullName>
    </submittedName>
</protein>
<feature type="transmembrane region" description="Helical" evidence="5">
    <location>
        <begin position="83"/>
        <end position="103"/>
    </location>
</feature>
<gene>
    <name evidence="7" type="ORF">EJ06DRAFT_553407</name>
</gene>
<dbReference type="InterPro" id="IPR052263">
    <property type="entry name" value="GPI_Anchor_Biosynth"/>
</dbReference>
<evidence type="ECO:0000256" key="3">
    <source>
        <dbReference type="ARBA" id="ARBA00022989"/>
    </source>
</evidence>
<comment type="subcellular location">
    <subcellularLocation>
        <location evidence="1">Membrane</location>
        <topology evidence="1">Multi-pass membrane protein</topology>
    </subcellularLocation>
</comment>
<feature type="transmembrane region" description="Helical" evidence="5">
    <location>
        <begin position="44"/>
        <end position="63"/>
    </location>
</feature>
<evidence type="ECO:0000313" key="7">
    <source>
        <dbReference type="EMBL" id="KAF2404549.1"/>
    </source>
</evidence>
<dbReference type="GO" id="GO:0016020">
    <property type="term" value="C:membrane"/>
    <property type="evidence" value="ECO:0007669"/>
    <property type="project" value="UniProtKB-SubCell"/>
</dbReference>
<dbReference type="Pfam" id="PF08510">
    <property type="entry name" value="PIG-P"/>
    <property type="match status" value="1"/>
</dbReference>
<keyword evidence="2 5" id="KW-0812">Transmembrane</keyword>
<feature type="domain" description="PIG-P" evidence="6">
    <location>
        <begin position="41"/>
        <end position="184"/>
    </location>
</feature>
<dbReference type="PANTHER" id="PTHR46346">
    <property type="entry name" value="PHOSPHATIDYLINOSITOL N-ACETYLGLUCOSAMINYLTRANSFERASE SUBUNIT P"/>
    <property type="match status" value="1"/>
</dbReference>
<keyword evidence="8" id="KW-1185">Reference proteome</keyword>
<dbReference type="GO" id="GO:0005783">
    <property type="term" value="C:endoplasmic reticulum"/>
    <property type="evidence" value="ECO:0007669"/>
    <property type="project" value="TreeGrafter"/>
</dbReference>
<evidence type="ECO:0000259" key="6">
    <source>
        <dbReference type="Pfam" id="PF08510"/>
    </source>
</evidence>
<keyword evidence="3 5" id="KW-1133">Transmembrane helix</keyword>
<keyword evidence="4 5" id="KW-0472">Membrane</keyword>
<dbReference type="OrthoDB" id="690928at2759"/>
<dbReference type="AlphaFoldDB" id="A0A6G1I907"/>
<evidence type="ECO:0000313" key="8">
    <source>
        <dbReference type="Proteomes" id="UP000799640"/>
    </source>
</evidence>
<name>A0A6G1I907_9PEZI</name>
<dbReference type="InterPro" id="IPR013717">
    <property type="entry name" value="PIG-P"/>
</dbReference>
<organism evidence="7 8">
    <name type="scientific">Trichodelitschia bisporula</name>
    <dbReference type="NCBI Taxonomy" id="703511"/>
    <lineage>
        <taxon>Eukaryota</taxon>
        <taxon>Fungi</taxon>
        <taxon>Dikarya</taxon>
        <taxon>Ascomycota</taxon>
        <taxon>Pezizomycotina</taxon>
        <taxon>Dothideomycetes</taxon>
        <taxon>Dothideomycetes incertae sedis</taxon>
        <taxon>Phaeotrichales</taxon>
        <taxon>Phaeotrichaceae</taxon>
        <taxon>Trichodelitschia</taxon>
    </lineage>
</organism>
<accession>A0A6G1I907</accession>
<feature type="non-terminal residue" evidence="7">
    <location>
        <position position="1"/>
    </location>
</feature>
<evidence type="ECO:0000256" key="4">
    <source>
        <dbReference type="ARBA" id="ARBA00023136"/>
    </source>
</evidence>
<evidence type="ECO:0000256" key="1">
    <source>
        <dbReference type="ARBA" id="ARBA00004141"/>
    </source>
</evidence>
<reference evidence="7" key="1">
    <citation type="journal article" date="2020" name="Stud. Mycol.">
        <title>101 Dothideomycetes genomes: a test case for predicting lifestyles and emergence of pathogens.</title>
        <authorList>
            <person name="Haridas S."/>
            <person name="Albert R."/>
            <person name="Binder M."/>
            <person name="Bloem J."/>
            <person name="Labutti K."/>
            <person name="Salamov A."/>
            <person name="Andreopoulos B."/>
            <person name="Baker S."/>
            <person name="Barry K."/>
            <person name="Bills G."/>
            <person name="Bluhm B."/>
            <person name="Cannon C."/>
            <person name="Castanera R."/>
            <person name="Culley D."/>
            <person name="Daum C."/>
            <person name="Ezra D."/>
            <person name="Gonzalez J."/>
            <person name="Henrissat B."/>
            <person name="Kuo A."/>
            <person name="Liang C."/>
            <person name="Lipzen A."/>
            <person name="Lutzoni F."/>
            <person name="Magnuson J."/>
            <person name="Mondo S."/>
            <person name="Nolan M."/>
            <person name="Ohm R."/>
            <person name="Pangilinan J."/>
            <person name="Park H.-J."/>
            <person name="Ramirez L."/>
            <person name="Alfaro M."/>
            <person name="Sun H."/>
            <person name="Tritt A."/>
            <person name="Yoshinaga Y."/>
            <person name="Zwiers L.-H."/>
            <person name="Turgeon B."/>
            <person name="Goodwin S."/>
            <person name="Spatafora J."/>
            <person name="Crous P."/>
            <person name="Grigoriev I."/>
        </authorList>
    </citation>
    <scope>NUCLEOTIDE SEQUENCE</scope>
    <source>
        <strain evidence="7">CBS 262.69</strain>
    </source>
</reference>